<protein>
    <submittedName>
        <fullName evidence="2">Uncharacterized protein</fullName>
    </submittedName>
</protein>
<evidence type="ECO:0000313" key="2">
    <source>
        <dbReference type="EMBL" id="MUI61309.1"/>
    </source>
</evidence>
<gene>
    <name evidence="2" type="ORF">GNQ20_26210</name>
</gene>
<proteinExistence type="predicted"/>
<dbReference type="AlphaFoldDB" id="A0A6A9K7I7"/>
<comment type="caution">
    <text evidence="2">The sequence shown here is derived from an EMBL/GenBank/DDBJ whole genome shotgun (WGS) entry which is preliminary data.</text>
</comment>
<feature type="region of interest" description="Disordered" evidence="1">
    <location>
        <begin position="217"/>
        <end position="240"/>
    </location>
</feature>
<evidence type="ECO:0000256" key="1">
    <source>
        <dbReference type="SAM" id="MobiDB-lite"/>
    </source>
</evidence>
<sequence length="240" mass="26409">MKVYENVIIGNFLYGLGFTVGGFLRGQDALPAIVNQLQQTPVDTELGDVLLTFPGLVRLIEFKMKGGDIKKERLRQRKLALALSTPENAHLLAVSRSVHWYVEVAAKLSDTPLVCRAEPYVDALSDGHDRKAPGTFEHLIEHTAREAVGELDPHERALAQLYLRLVRMTLGKDSAGAGGLLLVVGGGGTMHFAHLQDVSDLNLPDRQWLTQALQVREPQLTQSGPRLEPQEPQHGLTLSM</sequence>
<organism evidence="2">
    <name type="scientific">Pseudomonas aeruginosa</name>
    <dbReference type="NCBI Taxonomy" id="287"/>
    <lineage>
        <taxon>Bacteria</taxon>
        <taxon>Pseudomonadati</taxon>
        <taxon>Pseudomonadota</taxon>
        <taxon>Gammaproteobacteria</taxon>
        <taxon>Pseudomonadales</taxon>
        <taxon>Pseudomonadaceae</taxon>
        <taxon>Pseudomonas</taxon>
    </lineage>
</organism>
<name>A0A6A9K7I7_PSEAI</name>
<reference evidence="2" key="1">
    <citation type="submission" date="2019-11" db="EMBL/GenBank/DDBJ databases">
        <title>Genomes of ocular Pseudomonas aeruginosa isolates.</title>
        <authorList>
            <person name="Khan M."/>
            <person name="Rice S.A."/>
            <person name="Willcox M.D.P."/>
            <person name="Stapleton F."/>
        </authorList>
    </citation>
    <scope>NUCLEOTIDE SEQUENCE</scope>
    <source>
        <strain evidence="2">PA206</strain>
    </source>
</reference>
<accession>A0A6A9K7I7</accession>
<dbReference type="RefSeq" id="WP_058016850.1">
    <property type="nucleotide sequence ID" value="NZ_BSBA01000018.1"/>
</dbReference>
<dbReference type="EMBL" id="WOAJ01000014">
    <property type="protein sequence ID" value="MUI61309.1"/>
    <property type="molecule type" value="Genomic_DNA"/>
</dbReference>